<evidence type="ECO:0000313" key="3">
    <source>
        <dbReference type="Proteomes" id="UP001408356"/>
    </source>
</evidence>
<dbReference type="Proteomes" id="UP001408356">
    <property type="component" value="Unassembled WGS sequence"/>
</dbReference>
<dbReference type="EMBL" id="JARVKF010000374">
    <property type="protein sequence ID" value="KAK9418524.1"/>
    <property type="molecule type" value="Genomic_DNA"/>
</dbReference>
<comment type="caution">
    <text evidence="2">The sequence shown here is derived from an EMBL/GenBank/DDBJ whole genome shotgun (WGS) entry which is preliminary data.</text>
</comment>
<gene>
    <name evidence="2" type="ORF">SUNI508_08012</name>
</gene>
<evidence type="ECO:0000313" key="2">
    <source>
        <dbReference type="EMBL" id="KAK9418524.1"/>
    </source>
</evidence>
<reference evidence="2 3" key="1">
    <citation type="journal article" date="2024" name="J. Plant Pathol.">
        <title>Sequence and assembly of the genome of Seiridium unicorne, isolate CBS 538.82, causal agent of cypress canker disease.</title>
        <authorList>
            <person name="Scali E."/>
            <person name="Rocca G.D."/>
            <person name="Danti R."/>
            <person name="Garbelotto M."/>
            <person name="Barberini S."/>
            <person name="Baroncelli R."/>
            <person name="Emiliani G."/>
        </authorList>
    </citation>
    <scope>NUCLEOTIDE SEQUENCE [LARGE SCALE GENOMIC DNA]</scope>
    <source>
        <strain evidence="2 3">BM-138-508</strain>
    </source>
</reference>
<organism evidence="2 3">
    <name type="scientific">Seiridium unicorne</name>
    <dbReference type="NCBI Taxonomy" id="138068"/>
    <lineage>
        <taxon>Eukaryota</taxon>
        <taxon>Fungi</taxon>
        <taxon>Dikarya</taxon>
        <taxon>Ascomycota</taxon>
        <taxon>Pezizomycotina</taxon>
        <taxon>Sordariomycetes</taxon>
        <taxon>Xylariomycetidae</taxon>
        <taxon>Amphisphaeriales</taxon>
        <taxon>Sporocadaceae</taxon>
        <taxon>Seiridium</taxon>
    </lineage>
</organism>
<name>A0ABR2UVD6_9PEZI</name>
<accession>A0ABR2UVD6</accession>
<feature type="compositionally biased region" description="Polar residues" evidence="1">
    <location>
        <begin position="179"/>
        <end position="197"/>
    </location>
</feature>
<keyword evidence="3" id="KW-1185">Reference proteome</keyword>
<sequence length="197" mass="21548">MPSENSSQFRMECPAGCSSTEYAGCTGHKGIPAHGWTRDRLREHLKRHHDPASRAFKTGNPILSASALKELWKGSRKLNDVDLWHKAHRHFWSHGPGLSSAFVPTDKTVQAAYHILNDSHPALLRDMPAEAAKHWIKTVLACFGTCDNLAANLTSFPPLEVEAYPIDMAAGGVPPYGSESPSFYDSSRGSVPSFGHS</sequence>
<proteinExistence type="predicted"/>
<evidence type="ECO:0000256" key="1">
    <source>
        <dbReference type="SAM" id="MobiDB-lite"/>
    </source>
</evidence>
<protein>
    <submittedName>
        <fullName evidence="2">Uncharacterized protein</fullName>
    </submittedName>
</protein>
<feature type="region of interest" description="Disordered" evidence="1">
    <location>
        <begin position="177"/>
        <end position="197"/>
    </location>
</feature>